<dbReference type="AlphaFoldDB" id="A0A5J4TU17"/>
<evidence type="ECO:0000313" key="2">
    <source>
        <dbReference type="EMBL" id="KAA6362026.1"/>
    </source>
</evidence>
<dbReference type="Proteomes" id="UP000324800">
    <property type="component" value="Unassembled WGS sequence"/>
</dbReference>
<gene>
    <name evidence="2" type="ORF">EZS28_042447</name>
</gene>
<dbReference type="EMBL" id="SNRW01024753">
    <property type="protein sequence ID" value="KAA6362026.1"/>
    <property type="molecule type" value="Genomic_DNA"/>
</dbReference>
<evidence type="ECO:0000313" key="3">
    <source>
        <dbReference type="Proteomes" id="UP000324800"/>
    </source>
</evidence>
<proteinExistence type="predicted"/>
<reference evidence="2 3" key="1">
    <citation type="submission" date="2019-03" db="EMBL/GenBank/DDBJ databases">
        <title>Single cell metagenomics reveals metabolic interactions within the superorganism composed of flagellate Streblomastix strix and complex community of Bacteroidetes bacteria on its surface.</title>
        <authorList>
            <person name="Treitli S.C."/>
            <person name="Kolisko M."/>
            <person name="Husnik F."/>
            <person name="Keeling P."/>
            <person name="Hampl V."/>
        </authorList>
    </citation>
    <scope>NUCLEOTIDE SEQUENCE [LARGE SCALE GENOMIC DNA]</scope>
    <source>
        <strain evidence="2">ST1C</strain>
    </source>
</reference>
<comment type="caution">
    <text evidence="2">The sequence shown here is derived from an EMBL/GenBank/DDBJ whole genome shotgun (WGS) entry which is preliminary data.</text>
</comment>
<feature type="region of interest" description="Disordered" evidence="1">
    <location>
        <begin position="121"/>
        <end position="161"/>
    </location>
</feature>
<sequence>MEKQQKSNWINVPKLTYEDEVLSFRQTGKIPKQPRQRKYATDEEAKQVAIQQRKICHARYQLQKAQFKQQAEDSQVFAVKRLKKFVITDKKHLEQIHNIIDLYDDTMINIKKTIEQGEQLSNLEQKTADEVNSNDQTTGSENIEQTNDVENQEFSNENVSDPQKKNLKFDIYDIAISEDDCTELLRELRNRYTN</sequence>
<organism evidence="2 3">
    <name type="scientific">Streblomastix strix</name>
    <dbReference type="NCBI Taxonomy" id="222440"/>
    <lineage>
        <taxon>Eukaryota</taxon>
        <taxon>Metamonada</taxon>
        <taxon>Preaxostyla</taxon>
        <taxon>Oxymonadida</taxon>
        <taxon>Streblomastigidae</taxon>
        <taxon>Streblomastix</taxon>
    </lineage>
</organism>
<name>A0A5J4TU17_9EUKA</name>
<protein>
    <submittedName>
        <fullName evidence="2">Uncharacterized protein</fullName>
    </submittedName>
</protein>
<evidence type="ECO:0000256" key="1">
    <source>
        <dbReference type="SAM" id="MobiDB-lite"/>
    </source>
</evidence>
<accession>A0A5J4TU17</accession>